<name>A0A0E4CRE2_MYCLN</name>
<reference evidence="4 5" key="1">
    <citation type="submission" date="2015-03" db="EMBL/GenBank/DDBJ databases">
        <authorList>
            <person name="Urmite Genomes"/>
        </authorList>
    </citation>
    <scope>NUCLEOTIDE SEQUENCE [LARGE SCALE GENOMIC DNA]</scope>
    <source>
        <strain evidence="4 5">CSUR P1491</strain>
    </source>
</reference>
<dbReference type="SUPFAM" id="SSF140459">
    <property type="entry name" value="PE/PPE dimer-like"/>
    <property type="match status" value="1"/>
</dbReference>
<accession>A0A0E4CRE2</accession>
<evidence type="ECO:0000313" key="5">
    <source>
        <dbReference type="Proteomes" id="UP000199251"/>
    </source>
</evidence>
<dbReference type="Pfam" id="PF00823">
    <property type="entry name" value="PPE"/>
    <property type="match status" value="1"/>
</dbReference>
<feature type="region of interest" description="Disordered" evidence="2">
    <location>
        <begin position="322"/>
        <end position="392"/>
    </location>
</feature>
<organism evidence="4 5">
    <name type="scientific">Mycobacterium lentiflavum</name>
    <dbReference type="NCBI Taxonomy" id="141349"/>
    <lineage>
        <taxon>Bacteria</taxon>
        <taxon>Bacillati</taxon>
        <taxon>Actinomycetota</taxon>
        <taxon>Actinomycetes</taxon>
        <taxon>Mycobacteriales</taxon>
        <taxon>Mycobacteriaceae</taxon>
        <taxon>Mycobacterium</taxon>
        <taxon>Mycobacterium simiae complex</taxon>
    </lineage>
</organism>
<gene>
    <name evidence="4" type="ORF">BN1232_06090</name>
</gene>
<protein>
    <submittedName>
        <fullName evidence="4">PPE protein</fullName>
    </submittedName>
</protein>
<comment type="similarity">
    <text evidence="1">Belongs to the mycobacterial PPE family.</text>
</comment>
<evidence type="ECO:0000256" key="2">
    <source>
        <dbReference type="SAM" id="MobiDB-lite"/>
    </source>
</evidence>
<evidence type="ECO:0000256" key="1">
    <source>
        <dbReference type="ARBA" id="ARBA00010652"/>
    </source>
</evidence>
<feature type="compositionally biased region" description="Gly residues" evidence="2">
    <location>
        <begin position="340"/>
        <end position="361"/>
    </location>
</feature>
<feature type="compositionally biased region" description="Low complexity" evidence="2">
    <location>
        <begin position="214"/>
        <end position="251"/>
    </location>
</feature>
<feature type="region of interest" description="Disordered" evidence="2">
    <location>
        <begin position="207"/>
        <end position="251"/>
    </location>
</feature>
<dbReference type="Proteomes" id="UP000199251">
    <property type="component" value="Unassembled WGS sequence"/>
</dbReference>
<dbReference type="InterPro" id="IPR000030">
    <property type="entry name" value="PPE_dom"/>
</dbReference>
<dbReference type="Gene3D" id="1.20.1260.20">
    <property type="entry name" value="PPE superfamily"/>
    <property type="match status" value="1"/>
</dbReference>
<evidence type="ECO:0000259" key="3">
    <source>
        <dbReference type="Pfam" id="PF00823"/>
    </source>
</evidence>
<dbReference type="STRING" id="141349.BN1232_06090"/>
<proteinExistence type="inferred from homology"/>
<dbReference type="AlphaFoldDB" id="A0A0E4CRE2"/>
<feature type="domain" description="PPE" evidence="3">
    <location>
        <begin position="5"/>
        <end position="161"/>
    </location>
</feature>
<dbReference type="EMBL" id="CTEE01000002">
    <property type="protein sequence ID" value="CQD24181.1"/>
    <property type="molecule type" value="Genomic_DNA"/>
</dbReference>
<dbReference type="RefSeq" id="WP_175364718.1">
    <property type="nucleotide sequence ID" value="NZ_CTEE01000002.1"/>
</dbReference>
<dbReference type="InterPro" id="IPR038332">
    <property type="entry name" value="PPE_sf"/>
</dbReference>
<evidence type="ECO:0000313" key="4">
    <source>
        <dbReference type="EMBL" id="CQD24181.1"/>
    </source>
</evidence>
<sequence length="392" mass="37592">MPHPWAATPPEINAALLSAGDQAASFTATTAALQTLAGLMDADATSMVANAAETAPSFVGAGGAASLAASSQYAPLAGVASGWLEAGAATVGHLTAAYTTAKNAMVPSEVALGTRLSAEAWAAANWHGFFTPIVTSLYEMYGDQWSINAGAGSGWETSVFAASGPLAIPAPLAPLMGNPVGMGAEAGAASAQQGALSSASMGMQGSFSGLQNAGSSGSHSPAGGSDPGPLEGMQMMTSMASSPLSSLSSATSAFGELPQTLGQLPQMGFGLLGPLLSGSGLSAANPANALSAATEAARQAAATGSLSTGAVTAPMSAFSQPVSSFGSQPASAPRITGSAPGTGAGGPGGATSGTGGAGGLFGAPPGSRRRSEAKTGAAGTPVALMVDGERSQ</sequence>